<proteinExistence type="predicted"/>
<name>A0A0F9Q2L4_9ZZZZ</name>
<evidence type="ECO:0000313" key="1">
    <source>
        <dbReference type="EMBL" id="KKN36734.1"/>
    </source>
</evidence>
<accession>A0A0F9Q2L4</accession>
<comment type="caution">
    <text evidence="1">The sequence shown here is derived from an EMBL/GenBank/DDBJ whole genome shotgun (WGS) entry which is preliminary data.</text>
</comment>
<dbReference type="AlphaFoldDB" id="A0A0F9Q2L4"/>
<protein>
    <submittedName>
        <fullName evidence="1">Uncharacterized protein</fullName>
    </submittedName>
</protein>
<dbReference type="EMBL" id="LAZR01001945">
    <property type="protein sequence ID" value="KKN36734.1"/>
    <property type="molecule type" value="Genomic_DNA"/>
</dbReference>
<organism evidence="1">
    <name type="scientific">marine sediment metagenome</name>
    <dbReference type="NCBI Taxonomy" id="412755"/>
    <lineage>
        <taxon>unclassified sequences</taxon>
        <taxon>metagenomes</taxon>
        <taxon>ecological metagenomes</taxon>
    </lineage>
</organism>
<reference evidence="1" key="1">
    <citation type="journal article" date="2015" name="Nature">
        <title>Complex archaea that bridge the gap between prokaryotes and eukaryotes.</title>
        <authorList>
            <person name="Spang A."/>
            <person name="Saw J.H."/>
            <person name="Jorgensen S.L."/>
            <person name="Zaremba-Niedzwiedzka K."/>
            <person name="Martijn J."/>
            <person name="Lind A.E."/>
            <person name="van Eijk R."/>
            <person name="Schleper C."/>
            <person name="Guy L."/>
            <person name="Ettema T.J."/>
        </authorList>
    </citation>
    <scope>NUCLEOTIDE SEQUENCE</scope>
</reference>
<gene>
    <name evidence="1" type="ORF">LCGC14_0770400</name>
</gene>
<sequence>MESKNITFDATFYIIVSSGNCVICGRKHTKVFPEGFPDKWKMCCFCLNFACHLVYANRRMVEKTYKDFPYKLERVIKNLDDIEKLINLRR</sequence>